<dbReference type="Proteomes" id="UP000827724">
    <property type="component" value="Unassembled WGS sequence"/>
</dbReference>
<name>A0A9P8TUF2_9HYPO</name>
<feature type="signal peptide" evidence="1">
    <location>
        <begin position="1"/>
        <end position="17"/>
    </location>
</feature>
<dbReference type="AlphaFoldDB" id="A0A9P8TUF2"/>
<dbReference type="EMBL" id="JAIWOZ010000005">
    <property type="protein sequence ID" value="KAH6605434.1"/>
    <property type="molecule type" value="Genomic_DNA"/>
</dbReference>
<feature type="chain" id="PRO_5040445432" evidence="1">
    <location>
        <begin position="18"/>
        <end position="81"/>
    </location>
</feature>
<organism evidence="2 3">
    <name type="scientific">Trichoderma cornu-damae</name>
    <dbReference type="NCBI Taxonomy" id="654480"/>
    <lineage>
        <taxon>Eukaryota</taxon>
        <taxon>Fungi</taxon>
        <taxon>Dikarya</taxon>
        <taxon>Ascomycota</taxon>
        <taxon>Pezizomycotina</taxon>
        <taxon>Sordariomycetes</taxon>
        <taxon>Hypocreomycetidae</taxon>
        <taxon>Hypocreales</taxon>
        <taxon>Hypocreaceae</taxon>
        <taxon>Trichoderma</taxon>
    </lineage>
</organism>
<proteinExistence type="predicted"/>
<evidence type="ECO:0000313" key="3">
    <source>
        <dbReference type="Proteomes" id="UP000827724"/>
    </source>
</evidence>
<accession>A0A9P8TUF2</accession>
<comment type="caution">
    <text evidence="2">The sequence shown here is derived from an EMBL/GenBank/DDBJ whole genome shotgun (WGS) entry which is preliminary data.</text>
</comment>
<evidence type="ECO:0000313" key="2">
    <source>
        <dbReference type="EMBL" id="KAH6605434.1"/>
    </source>
</evidence>
<evidence type="ECO:0000256" key="1">
    <source>
        <dbReference type="SAM" id="SignalP"/>
    </source>
</evidence>
<keyword evidence="1" id="KW-0732">Signal</keyword>
<reference evidence="2" key="1">
    <citation type="submission" date="2021-08" db="EMBL/GenBank/DDBJ databases">
        <title>Chromosome-Level Trichoderma cornu-damae using Hi-C Data.</title>
        <authorList>
            <person name="Kim C.S."/>
        </authorList>
    </citation>
    <scope>NUCLEOTIDE SEQUENCE</scope>
    <source>
        <strain evidence="2">KA19-0412C</strain>
    </source>
</reference>
<dbReference type="OrthoDB" id="443318at2759"/>
<keyword evidence="3" id="KW-1185">Reference proteome</keyword>
<protein>
    <submittedName>
        <fullName evidence="2">Uncharacterized protein</fullName>
    </submittedName>
</protein>
<sequence>MLSTGVLIGGLVSLVAAQFPPKPEGVTVLRSKFHENVTISFKEPGICETTPGVKSYAGHVHLPPRLLEDADGEPQNYPVNT</sequence>
<gene>
    <name evidence="2" type="ORF">Trco_007141</name>
</gene>